<dbReference type="Gene3D" id="1.20.1740.10">
    <property type="entry name" value="Amino acid/polyamine transporter I"/>
    <property type="match status" value="1"/>
</dbReference>
<reference evidence="7" key="1">
    <citation type="journal article" date="2020" name="Stud. Mycol.">
        <title>101 Dothideomycetes genomes: a test case for predicting lifestyles and emergence of pathogens.</title>
        <authorList>
            <person name="Haridas S."/>
            <person name="Albert R."/>
            <person name="Binder M."/>
            <person name="Bloem J."/>
            <person name="Labutti K."/>
            <person name="Salamov A."/>
            <person name="Andreopoulos B."/>
            <person name="Baker S."/>
            <person name="Barry K."/>
            <person name="Bills G."/>
            <person name="Bluhm B."/>
            <person name="Cannon C."/>
            <person name="Castanera R."/>
            <person name="Culley D."/>
            <person name="Daum C."/>
            <person name="Ezra D."/>
            <person name="Gonzalez J."/>
            <person name="Henrissat B."/>
            <person name="Kuo A."/>
            <person name="Liang C."/>
            <person name="Lipzen A."/>
            <person name="Lutzoni F."/>
            <person name="Magnuson J."/>
            <person name="Mondo S."/>
            <person name="Nolan M."/>
            <person name="Ohm R."/>
            <person name="Pangilinan J."/>
            <person name="Park H.-J."/>
            <person name="Ramirez L."/>
            <person name="Alfaro M."/>
            <person name="Sun H."/>
            <person name="Tritt A."/>
            <person name="Yoshinaga Y."/>
            <person name="Zwiers L.-H."/>
            <person name="Turgeon B."/>
            <person name="Goodwin S."/>
            <person name="Spatafora J."/>
            <person name="Crous P."/>
            <person name="Grigoriev I."/>
        </authorList>
    </citation>
    <scope>NUCLEOTIDE SEQUENCE</scope>
    <source>
        <strain evidence="7">CBS 627.86</strain>
    </source>
</reference>
<dbReference type="GO" id="GO:0016020">
    <property type="term" value="C:membrane"/>
    <property type="evidence" value="ECO:0007669"/>
    <property type="project" value="UniProtKB-SubCell"/>
</dbReference>
<dbReference type="OrthoDB" id="3257095at2759"/>
<keyword evidence="3 6" id="KW-0812">Transmembrane</keyword>
<feature type="transmembrane region" description="Helical" evidence="6">
    <location>
        <begin position="428"/>
        <end position="446"/>
    </location>
</feature>
<feature type="transmembrane region" description="Helical" evidence="6">
    <location>
        <begin position="184"/>
        <end position="204"/>
    </location>
</feature>
<proteinExistence type="predicted"/>
<comment type="subcellular location">
    <subcellularLocation>
        <location evidence="1">Membrane</location>
        <topology evidence="1">Multi-pass membrane protein</topology>
    </subcellularLocation>
</comment>
<dbReference type="GO" id="GO:0006865">
    <property type="term" value="P:amino acid transport"/>
    <property type="evidence" value="ECO:0007669"/>
    <property type="project" value="InterPro"/>
</dbReference>
<feature type="transmembrane region" description="Helical" evidence="6">
    <location>
        <begin position="61"/>
        <end position="84"/>
    </location>
</feature>
<evidence type="ECO:0000256" key="2">
    <source>
        <dbReference type="ARBA" id="ARBA00022448"/>
    </source>
</evidence>
<feature type="transmembrane region" description="Helical" evidence="6">
    <location>
        <begin position="466"/>
        <end position="484"/>
    </location>
</feature>
<dbReference type="Proteomes" id="UP000799770">
    <property type="component" value="Unassembled WGS sequence"/>
</dbReference>
<sequence length="532" mass="58267">MSLPHDEKYTRESGTAELRASLPELEDTNGVAVYEMYGNEHDEKDMDRMGKLQQLRRNFKFISIFSYAVILGSTWEFALAIIGISLSNGGPAGGIWMFLAVCFGMFFVVLSMAEMASMAPISGGQYHWVSEIAPRKHQKFLSYLVGWMCAMAWQAGMATTAFAATQQLQGLIALNVQSYAIKGWHSSLFSIAITVFAILWNTVLIRLLPKVEAIAMALHMLGFLAFVIVLWVMAPHVDTRAVWTHFEDNSGWGNAGLATLVGILGPIVTLIGSDSSCHLSEELRDASYILPRAMVATALINYAVGFIMTVTVMSSIGGDVSAVLGTKYGQPWIQILLNATDSRVGTSVMAAIVCVLLMFCSINVITTASRQIFAFARDGGLPFSSILAQVRPGWDVPVNAILATLFFTTLLSLIMIGSSIAFNVITSLGQLGLLLSYIVAISCIFAKRLRGEPLLQSRFSLGRGGFVVNGIALCFMTLAFALMFFPAAPHPTPQSMNWSCLMFGSIMGFSLIYYWIWGRYQYVGPVEQVKRQ</sequence>
<feature type="transmembrane region" description="Helical" evidence="6">
    <location>
        <begin position="96"/>
        <end position="119"/>
    </location>
</feature>
<feature type="transmembrane region" description="Helical" evidence="6">
    <location>
        <begin position="211"/>
        <end position="232"/>
    </location>
</feature>
<keyword evidence="8" id="KW-1185">Reference proteome</keyword>
<evidence type="ECO:0000256" key="3">
    <source>
        <dbReference type="ARBA" id="ARBA00022692"/>
    </source>
</evidence>
<dbReference type="PIRSF" id="PIRSF006060">
    <property type="entry name" value="AA_transporter"/>
    <property type="match status" value="1"/>
</dbReference>
<evidence type="ECO:0000256" key="5">
    <source>
        <dbReference type="ARBA" id="ARBA00023136"/>
    </source>
</evidence>
<keyword evidence="4 6" id="KW-1133">Transmembrane helix</keyword>
<evidence type="ECO:0000313" key="7">
    <source>
        <dbReference type="EMBL" id="KAF2112082.1"/>
    </source>
</evidence>
<keyword evidence="5 6" id="KW-0472">Membrane</keyword>
<feature type="transmembrane region" description="Helical" evidence="6">
    <location>
        <begin position="252"/>
        <end position="272"/>
    </location>
</feature>
<dbReference type="EMBL" id="ML977332">
    <property type="protein sequence ID" value="KAF2112082.1"/>
    <property type="molecule type" value="Genomic_DNA"/>
</dbReference>
<keyword evidence="2" id="KW-0813">Transport</keyword>
<dbReference type="PROSITE" id="PS00218">
    <property type="entry name" value="AMINO_ACID_PERMEASE_1"/>
    <property type="match status" value="1"/>
</dbReference>
<feature type="transmembrane region" description="Helical" evidence="6">
    <location>
        <begin position="496"/>
        <end position="516"/>
    </location>
</feature>
<dbReference type="GO" id="GO:0022857">
    <property type="term" value="F:transmembrane transporter activity"/>
    <property type="evidence" value="ECO:0007669"/>
    <property type="project" value="InterPro"/>
</dbReference>
<feature type="transmembrane region" description="Helical" evidence="6">
    <location>
        <begin position="344"/>
        <end position="365"/>
    </location>
</feature>
<feature type="transmembrane region" description="Helical" evidence="6">
    <location>
        <begin position="293"/>
        <end position="316"/>
    </location>
</feature>
<organism evidence="7 8">
    <name type="scientific">Lophiotrema nucula</name>
    <dbReference type="NCBI Taxonomy" id="690887"/>
    <lineage>
        <taxon>Eukaryota</taxon>
        <taxon>Fungi</taxon>
        <taxon>Dikarya</taxon>
        <taxon>Ascomycota</taxon>
        <taxon>Pezizomycotina</taxon>
        <taxon>Dothideomycetes</taxon>
        <taxon>Pleosporomycetidae</taxon>
        <taxon>Pleosporales</taxon>
        <taxon>Lophiotremataceae</taxon>
        <taxon>Lophiotrema</taxon>
    </lineage>
</organism>
<dbReference type="AlphaFoldDB" id="A0A6A5YY57"/>
<gene>
    <name evidence="7" type="ORF">BDV96DRAFT_581097</name>
</gene>
<dbReference type="PANTHER" id="PTHR45649">
    <property type="entry name" value="AMINO-ACID PERMEASE BAT1"/>
    <property type="match status" value="1"/>
</dbReference>
<evidence type="ECO:0000256" key="4">
    <source>
        <dbReference type="ARBA" id="ARBA00022989"/>
    </source>
</evidence>
<accession>A0A6A5YY57</accession>
<evidence type="ECO:0000256" key="1">
    <source>
        <dbReference type="ARBA" id="ARBA00004141"/>
    </source>
</evidence>
<name>A0A6A5YY57_9PLEO</name>
<evidence type="ECO:0000313" key="8">
    <source>
        <dbReference type="Proteomes" id="UP000799770"/>
    </source>
</evidence>
<feature type="transmembrane region" description="Helical" evidence="6">
    <location>
        <begin position="400"/>
        <end position="422"/>
    </location>
</feature>
<dbReference type="InterPro" id="IPR004840">
    <property type="entry name" value="Amino_acid_permease_CS"/>
</dbReference>
<dbReference type="PANTHER" id="PTHR45649:SF2">
    <property type="entry name" value="ACID PERMEASE, PUTATIVE-RELATED"/>
    <property type="match status" value="1"/>
</dbReference>
<protein>
    <submittedName>
        <fullName evidence="7">Amino acid/polyamine transporter I</fullName>
    </submittedName>
</protein>
<dbReference type="Pfam" id="PF13520">
    <property type="entry name" value="AA_permease_2"/>
    <property type="match status" value="1"/>
</dbReference>
<feature type="transmembrane region" description="Helical" evidence="6">
    <location>
        <begin position="140"/>
        <end position="164"/>
    </location>
</feature>
<dbReference type="InterPro" id="IPR002293">
    <property type="entry name" value="AA/rel_permease1"/>
</dbReference>
<evidence type="ECO:0000256" key="6">
    <source>
        <dbReference type="SAM" id="Phobius"/>
    </source>
</evidence>